<keyword evidence="5" id="KW-0614">Plasmid</keyword>
<dbReference type="Pfam" id="PF07730">
    <property type="entry name" value="HisKA_3"/>
    <property type="match status" value="1"/>
</dbReference>
<dbReference type="AlphaFoldDB" id="A0A5B8IAZ6"/>
<protein>
    <submittedName>
        <fullName evidence="5">GAF domain-containing sensor histidine kinase</fullName>
    </submittedName>
</protein>
<dbReference type="Pfam" id="PF13185">
    <property type="entry name" value="GAF_2"/>
    <property type="match status" value="1"/>
</dbReference>
<dbReference type="GO" id="GO:0000155">
    <property type="term" value="F:phosphorelay sensor kinase activity"/>
    <property type="evidence" value="ECO:0007669"/>
    <property type="project" value="InterPro"/>
</dbReference>
<dbReference type="Gene3D" id="3.30.565.10">
    <property type="entry name" value="Histidine kinase-like ATPase, C-terminal domain"/>
    <property type="match status" value="1"/>
</dbReference>
<dbReference type="InterPro" id="IPR050482">
    <property type="entry name" value="Sensor_HK_TwoCompSys"/>
</dbReference>
<dbReference type="PROSITE" id="PS50109">
    <property type="entry name" value="HIS_KIN"/>
    <property type="match status" value="1"/>
</dbReference>
<organism evidence="5 6">
    <name type="scientific">Qingshengfaniella alkalisoli</name>
    <dbReference type="NCBI Taxonomy" id="2599296"/>
    <lineage>
        <taxon>Bacteria</taxon>
        <taxon>Pseudomonadati</taxon>
        <taxon>Pseudomonadota</taxon>
        <taxon>Alphaproteobacteria</taxon>
        <taxon>Rhodobacterales</taxon>
        <taxon>Paracoccaceae</taxon>
        <taxon>Qingshengfaniella</taxon>
    </lineage>
</organism>
<dbReference type="CDD" id="cd16917">
    <property type="entry name" value="HATPase_UhpB-NarQ-NarX-like"/>
    <property type="match status" value="1"/>
</dbReference>
<dbReference type="InterPro" id="IPR003594">
    <property type="entry name" value="HATPase_dom"/>
</dbReference>
<feature type="domain" description="Histidine kinase" evidence="4">
    <location>
        <begin position="554"/>
        <end position="747"/>
    </location>
</feature>
<dbReference type="GO" id="GO:0016020">
    <property type="term" value="C:membrane"/>
    <property type="evidence" value="ECO:0007669"/>
    <property type="project" value="InterPro"/>
</dbReference>
<dbReference type="InterPro" id="IPR005467">
    <property type="entry name" value="His_kinase_dom"/>
</dbReference>
<dbReference type="InterPro" id="IPR036890">
    <property type="entry name" value="HATPase_C_sf"/>
</dbReference>
<name>A0A5B8IAZ6_9RHOB</name>
<geneLocation type="plasmid" evidence="5 6">
    <name>unnamed1</name>
</geneLocation>
<dbReference type="Pfam" id="PF01590">
    <property type="entry name" value="GAF"/>
    <property type="match status" value="1"/>
</dbReference>
<evidence type="ECO:0000313" key="5">
    <source>
        <dbReference type="EMBL" id="QDY70526.1"/>
    </source>
</evidence>
<evidence type="ECO:0000259" key="4">
    <source>
        <dbReference type="PROSITE" id="PS50109"/>
    </source>
</evidence>
<keyword evidence="1" id="KW-0808">Transferase</keyword>
<reference evidence="5 6" key="1">
    <citation type="submission" date="2019-07" db="EMBL/GenBank/DDBJ databases">
        <title>Litoreibacter alkalisoli sp. nov., isolated from saline-alkaline soil.</title>
        <authorList>
            <person name="Wang S."/>
            <person name="Xu L."/>
            <person name="Xing Y.-T."/>
            <person name="Sun J.-Q."/>
        </authorList>
    </citation>
    <scope>NUCLEOTIDE SEQUENCE [LARGE SCALE GENOMIC DNA]</scope>
    <source>
        <strain evidence="5 6">LN3S51</strain>
        <plasmid evidence="5 6">unnamed1</plasmid>
    </source>
</reference>
<dbReference type="SMART" id="SM00065">
    <property type="entry name" value="GAF"/>
    <property type="match status" value="2"/>
</dbReference>
<evidence type="ECO:0000256" key="2">
    <source>
        <dbReference type="ARBA" id="ARBA00022777"/>
    </source>
</evidence>
<dbReference type="SUPFAM" id="SSF55874">
    <property type="entry name" value="ATPase domain of HSP90 chaperone/DNA topoisomerase II/histidine kinase"/>
    <property type="match status" value="1"/>
</dbReference>
<dbReference type="Gene3D" id="3.30.450.40">
    <property type="match status" value="2"/>
</dbReference>
<proteinExistence type="predicted"/>
<evidence type="ECO:0000256" key="1">
    <source>
        <dbReference type="ARBA" id="ARBA00022679"/>
    </source>
</evidence>
<dbReference type="EMBL" id="CP042262">
    <property type="protein sequence ID" value="QDY70526.1"/>
    <property type="molecule type" value="Genomic_DNA"/>
</dbReference>
<gene>
    <name evidence="5" type="ORF">FPZ52_12535</name>
</gene>
<dbReference type="InterPro" id="IPR003018">
    <property type="entry name" value="GAF"/>
</dbReference>
<sequence>MGLVITETELPEGTLAAHPRFRDDDEGLHASRLQRIGAVGLEEAERSGLTARLDRALRVAGASWGALVLGSGRASQLTIRGPAPDSMRRLLTDLRSSLGNFAPEVVRKRALASGDKLVVAPLLSIEAQVGALIIAIPRAAGSTENAAELAELAADDLVGFLDVASHARQIAHIRGHLSLIHQLGQQMTTIHDRSLLFREITRLIRQSLGYEHIQLLLTDDDTSRVELAHADGPYAEKLAVAGCSATLGHGIIGRVAQSGRLWNSPDVRSDAHFAPNSLLPDTRSELALPLRLGQRVIGVLDIQSDIYSAFPREDVVLLQTIADQIAPAIEQHRLFAAERRERELSDTLADVSRIISSKLEQDHVLGAVLRELRRVVPYRGSRVTLQGEDGLMRAVAAVGFPDNARVMSHSFAPNSAPLSRPVIEQHETLVIQDVRREKQWSWHPGTEQIVSWLAVPLVHGRDCVGWLCVDWPEPDFFTADHARILRAFSEQAVVAIENARLFERARHLSSGLEREVAQRTRQLELAHQDISAKAEELRLLCRRLVQIQESERQRIAYELHDSVAQSILAATYQLQSIRRRVGEDPKLEQRILECQKTLDDSHHEMKQIIYALRPTLLDEMGLVAALDNHTSAIRRHVGIDLSFDVRGTPVTLAPEVELAIYRIVQEACQNCVRHSGAAHLGVAIDFNNNELQVSVADDGRGFVEDTDEPGLGLVGMRERSRSVGGELILETRPGRGTKIVFTLSPESTAA</sequence>
<keyword evidence="2 5" id="KW-0418">Kinase</keyword>
<dbReference type="Proteomes" id="UP000318483">
    <property type="component" value="Plasmid unnamed1"/>
</dbReference>
<dbReference type="KEGG" id="lit:FPZ52_12535"/>
<dbReference type="SUPFAM" id="SSF55781">
    <property type="entry name" value="GAF domain-like"/>
    <property type="match status" value="2"/>
</dbReference>
<accession>A0A5B8IAZ6</accession>
<dbReference type="RefSeq" id="WP_146365944.1">
    <property type="nucleotide sequence ID" value="NZ_CP042262.1"/>
</dbReference>
<evidence type="ECO:0000256" key="3">
    <source>
        <dbReference type="ARBA" id="ARBA00023012"/>
    </source>
</evidence>
<keyword evidence="6" id="KW-1185">Reference proteome</keyword>
<dbReference type="InterPro" id="IPR011712">
    <property type="entry name" value="Sig_transdc_His_kin_sub3_dim/P"/>
</dbReference>
<dbReference type="GO" id="GO:0046983">
    <property type="term" value="F:protein dimerization activity"/>
    <property type="evidence" value="ECO:0007669"/>
    <property type="project" value="InterPro"/>
</dbReference>
<dbReference type="InterPro" id="IPR029016">
    <property type="entry name" value="GAF-like_dom_sf"/>
</dbReference>
<dbReference type="Gene3D" id="1.20.5.1930">
    <property type="match status" value="1"/>
</dbReference>
<dbReference type="SMART" id="SM00387">
    <property type="entry name" value="HATPase_c"/>
    <property type="match status" value="1"/>
</dbReference>
<dbReference type="PANTHER" id="PTHR24421">
    <property type="entry name" value="NITRATE/NITRITE SENSOR PROTEIN NARX-RELATED"/>
    <property type="match status" value="1"/>
</dbReference>
<dbReference type="OrthoDB" id="9778496at2"/>
<evidence type="ECO:0000313" key="6">
    <source>
        <dbReference type="Proteomes" id="UP000318483"/>
    </source>
</evidence>
<dbReference type="Pfam" id="PF02518">
    <property type="entry name" value="HATPase_c"/>
    <property type="match status" value="1"/>
</dbReference>
<keyword evidence="3" id="KW-0902">Two-component regulatory system</keyword>